<feature type="transmembrane region" description="Helical" evidence="7">
    <location>
        <begin position="61"/>
        <end position="84"/>
    </location>
</feature>
<evidence type="ECO:0000313" key="9">
    <source>
        <dbReference type="EMBL" id="ESO99372.1"/>
    </source>
</evidence>
<dbReference type="Proteomes" id="UP000030746">
    <property type="component" value="Unassembled WGS sequence"/>
</dbReference>
<dbReference type="InterPro" id="IPR036259">
    <property type="entry name" value="MFS_trans_sf"/>
</dbReference>
<evidence type="ECO:0000313" key="10">
    <source>
        <dbReference type="Proteomes" id="UP000030746"/>
    </source>
</evidence>
<dbReference type="GO" id="GO:0022857">
    <property type="term" value="F:transmembrane transporter activity"/>
    <property type="evidence" value="ECO:0007669"/>
    <property type="project" value="InterPro"/>
</dbReference>
<evidence type="ECO:0000256" key="2">
    <source>
        <dbReference type="ARBA" id="ARBA00022448"/>
    </source>
</evidence>
<dbReference type="HOGENOM" id="CLU_028639_3_0_1"/>
<feature type="transmembrane region" description="Helical" evidence="7">
    <location>
        <begin position="363"/>
        <end position="389"/>
    </location>
</feature>
<feature type="transmembrane region" description="Helical" evidence="7">
    <location>
        <begin position="331"/>
        <end position="351"/>
    </location>
</feature>
<feature type="transmembrane region" description="Helical" evidence="7">
    <location>
        <begin position="222"/>
        <end position="242"/>
    </location>
</feature>
<comment type="subcellular location">
    <subcellularLocation>
        <location evidence="1">Membrane</location>
        <topology evidence="1">Multi-pass membrane protein</topology>
    </subcellularLocation>
</comment>
<feature type="transmembrane region" description="Helical" evidence="7">
    <location>
        <begin position="302"/>
        <end position="324"/>
    </location>
</feature>
<dbReference type="PROSITE" id="PS50850">
    <property type="entry name" value="MFS"/>
    <property type="match status" value="1"/>
</dbReference>
<dbReference type="AlphaFoldDB" id="V4AQ94"/>
<evidence type="ECO:0000256" key="7">
    <source>
        <dbReference type="SAM" id="Phobius"/>
    </source>
</evidence>
<feature type="domain" description="Major facilitator superfamily (MFS) profile" evidence="8">
    <location>
        <begin position="268"/>
        <end position="454"/>
    </location>
</feature>
<feature type="transmembrane region" description="Helical" evidence="7">
    <location>
        <begin position="127"/>
        <end position="146"/>
    </location>
</feature>
<feature type="region of interest" description="Disordered" evidence="6">
    <location>
        <begin position="1"/>
        <end position="29"/>
    </location>
</feature>
<dbReference type="CTD" id="20230977"/>
<keyword evidence="10" id="KW-1185">Reference proteome</keyword>
<dbReference type="InterPro" id="IPR050930">
    <property type="entry name" value="MFS_Vesicular_Transporter"/>
</dbReference>
<dbReference type="OrthoDB" id="497880at2759"/>
<dbReference type="EMBL" id="KB201037">
    <property type="protein sequence ID" value="ESO99372.1"/>
    <property type="molecule type" value="Genomic_DNA"/>
</dbReference>
<keyword evidence="4 7" id="KW-1133">Transmembrane helix</keyword>
<keyword evidence="5 7" id="KW-0472">Membrane</keyword>
<dbReference type="STRING" id="225164.V4AQ94"/>
<accession>V4AQ94</accession>
<evidence type="ECO:0000256" key="3">
    <source>
        <dbReference type="ARBA" id="ARBA00022692"/>
    </source>
</evidence>
<protein>
    <recommendedName>
        <fullName evidence="8">Major facilitator superfamily (MFS) profile domain-containing protein</fullName>
    </recommendedName>
</protein>
<keyword evidence="3 7" id="KW-0812">Transmembrane</keyword>
<reference evidence="9 10" key="1">
    <citation type="journal article" date="2013" name="Nature">
        <title>Insights into bilaterian evolution from three spiralian genomes.</title>
        <authorList>
            <person name="Simakov O."/>
            <person name="Marletaz F."/>
            <person name="Cho S.J."/>
            <person name="Edsinger-Gonzales E."/>
            <person name="Havlak P."/>
            <person name="Hellsten U."/>
            <person name="Kuo D.H."/>
            <person name="Larsson T."/>
            <person name="Lv J."/>
            <person name="Arendt D."/>
            <person name="Savage R."/>
            <person name="Osoegawa K."/>
            <person name="de Jong P."/>
            <person name="Grimwood J."/>
            <person name="Chapman J.A."/>
            <person name="Shapiro H."/>
            <person name="Aerts A."/>
            <person name="Otillar R.P."/>
            <person name="Terry A.Y."/>
            <person name="Boore J.L."/>
            <person name="Grigoriev I.V."/>
            <person name="Lindberg D.R."/>
            <person name="Seaver E.C."/>
            <person name="Weisblat D.A."/>
            <person name="Putnam N.H."/>
            <person name="Rokhsar D.S."/>
        </authorList>
    </citation>
    <scope>NUCLEOTIDE SEQUENCE [LARGE SCALE GENOMIC DNA]</scope>
</reference>
<sequence length="454" mass="48643">MDIEYGDDEKTTLLPSNGNVGPGNGTYDTISSPHENGTASALLPKTAEEFSIRRLSGRKKVVFIVIGMVNFSAFICFSLLAPFFPGEAKKKSASETTVGLIFSCFQLIIFITSPILGFFLTKIGAKFMFISGVFVCGCCSILFGVLDKCPPGDIFIAMCFLCRTIEALGTSMFITASFAIMAFEFPNHVATVFGALETFTGLGLMLGPPIGGALYELGGYGLPFWVLGSILITCGTVSLFLMPSPKGKCDWFRSNSERSVLSLLRSPLVVVTGLAIFSASYSLGFMDPTLASHLDKFELGSFYVGLIFLCTPGMYGLTAPLFGYIGDSKGWIGGMMMVGSISSALMFLLLGPAPFFPFIPYELWLIITTLLIFGITVGVAFVTSFKAILNGAKQLGYEESLDTFGMVSGLYNSAYSLGAFVGPTVGGIITDQYGFGWAACLSSLIFIFTVGYVF</sequence>
<feature type="transmembrane region" description="Helical" evidence="7">
    <location>
        <begin position="152"/>
        <end position="182"/>
    </location>
</feature>
<organism evidence="9 10">
    <name type="scientific">Lottia gigantea</name>
    <name type="common">Giant owl limpet</name>
    <dbReference type="NCBI Taxonomy" id="225164"/>
    <lineage>
        <taxon>Eukaryota</taxon>
        <taxon>Metazoa</taxon>
        <taxon>Spiralia</taxon>
        <taxon>Lophotrochozoa</taxon>
        <taxon>Mollusca</taxon>
        <taxon>Gastropoda</taxon>
        <taxon>Patellogastropoda</taxon>
        <taxon>Lottioidea</taxon>
        <taxon>Lottiidae</taxon>
        <taxon>Lottia</taxon>
    </lineage>
</organism>
<evidence type="ECO:0000256" key="1">
    <source>
        <dbReference type="ARBA" id="ARBA00004141"/>
    </source>
</evidence>
<evidence type="ECO:0000256" key="4">
    <source>
        <dbReference type="ARBA" id="ARBA00022989"/>
    </source>
</evidence>
<proteinExistence type="predicted"/>
<dbReference type="InterPro" id="IPR020846">
    <property type="entry name" value="MFS_dom"/>
</dbReference>
<dbReference type="SUPFAM" id="SSF103473">
    <property type="entry name" value="MFS general substrate transporter"/>
    <property type="match status" value="1"/>
</dbReference>
<dbReference type="Gene3D" id="1.20.1250.20">
    <property type="entry name" value="MFS general substrate transporter like domains"/>
    <property type="match status" value="2"/>
</dbReference>
<dbReference type="PANTHER" id="PTHR23506">
    <property type="entry name" value="GH10249P"/>
    <property type="match status" value="1"/>
</dbReference>
<dbReference type="KEGG" id="lgi:LOTGIDRAFT_113544"/>
<dbReference type="Pfam" id="PF07690">
    <property type="entry name" value="MFS_1"/>
    <property type="match status" value="1"/>
</dbReference>
<dbReference type="PANTHER" id="PTHR23506:SF26">
    <property type="entry name" value="MFS-TYPE TRANSPORTER SLC18B1"/>
    <property type="match status" value="1"/>
</dbReference>
<dbReference type="OMA" id="FMPIAGQ"/>
<keyword evidence="2" id="KW-0813">Transport</keyword>
<gene>
    <name evidence="9" type="ORF">LOTGIDRAFT_113544</name>
</gene>
<evidence type="ECO:0000259" key="8">
    <source>
        <dbReference type="PROSITE" id="PS50850"/>
    </source>
</evidence>
<evidence type="ECO:0000256" key="6">
    <source>
        <dbReference type="SAM" id="MobiDB-lite"/>
    </source>
</evidence>
<name>V4AQ94_LOTGI</name>
<feature type="transmembrane region" description="Helical" evidence="7">
    <location>
        <begin position="263"/>
        <end position="282"/>
    </location>
</feature>
<feature type="transmembrane region" description="Helical" evidence="7">
    <location>
        <begin position="189"/>
        <end position="210"/>
    </location>
</feature>
<dbReference type="GO" id="GO:0016020">
    <property type="term" value="C:membrane"/>
    <property type="evidence" value="ECO:0007669"/>
    <property type="project" value="UniProtKB-SubCell"/>
</dbReference>
<feature type="transmembrane region" description="Helical" evidence="7">
    <location>
        <begin position="435"/>
        <end position="453"/>
    </location>
</feature>
<feature type="transmembrane region" description="Helical" evidence="7">
    <location>
        <begin position="96"/>
        <end position="120"/>
    </location>
</feature>
<feature type="transmembrane region" description="Helical" evidence="7">
    <location>
        <begin position="410"/>
        <end position="429"/>
    </location>
</feature>
<evidence type="ECO:0000256" key="5">
    <source>
        <dbReference type="ARBA" id="ARBA00023136"/>
    </source>
</evidence>
<dbReference type="GeneID" id="20230977"/>
<dbReference type="RefSeq" id="XP_009049863.1">
    <property type="nucleotide sequence ID" value="XM_009051615.1"/>
</dbReference>
<dbReference type="InterPro" id="IPR011701">
    <property type="entry name" value="MFS"/>
</dbReference>